<feature type="chain" id="PRO_5045692150" evidence="1">
    <location>
        <begin position="18"/>
        <end position="53"/>
    </location>
</feature>
<comment type="caution">
    <text evidence="2">The sequence shown here is derived from an EMBL/GenBank/DDBJ whole genome shotgun (WGS) entry which is preliminary data.</text>
</comment>
<evidence type="ECO:0000313" key="3">
    <source>
        <dbReference type="Proteomes" id="UP001595884"/>
    </source>
</evidence>
<proteinExistence type="predicted"/>
<accession>A0ABV9MP02</accession>
<sequence>MAALVAAPLAVAAPATAAPVAESTYSGLAVATPAGIGEDFSQWVCKRWGIACN</sequence>
<feature type="signal peptide" evidence="1">
    <location>
        <begin position="1"/>
        <end position="17"/>
    </location>
</feature>
<evidence type="ECO:0000256" key="1">
    <source>
        <dbReference type="SAM" id="SignalP"/>
    </source>
</evidence>
<protein>
    <submittedName>
        <fullName evidence="2">Uncharacterized protein</fullName>
    </submittedName>
</protein>
<dbReference type="EMBL" id="JBHSHE010000058">
    <property type="protein sequence ID" value="MFC4716936.1"/>
    <property type="molecule type" value="Genomic_DNA"/>
</dbReference>
<name>A0ABV9MP02_9MICC</name>
<keyword evidence="1" id="KW-0732">Signal</keyword>
<dbReference type="Proteomes" id="UP001595884">
    <property type="component" value="Unassembled WGS sequence"/>
</dbReference>
<gene>
    <name evidence="2" type="ORF">ACFO7V_12415</name>
</gene>
<reference evidence="3" key="1">
    <citation type="journal article" date="2019" name="Int. J. Syst. Evol. Microbiol.">
        <title>The Global Catalogue of Microorganisms (GCM) 10K type strain sequencing project: providing services to taxonomists for standard genome sequencing and annotation.</title>
        <authorList>
            <consortium name="The Broad Institute Genomics Platform"/>
            <consortium name="The Broad Institute Genome Sequencing Center for Infectious Disease"/>
            <person name="Wu L."/>
            <person name="Ma J."/>
        </authorList>
    </citation>
    <scope>NUCLEOTIDE SEQUENCE [LARGE SCALE GENOMIC DNA]</scope>
    <source>
        <strain evidence="3">CGMCC 1.12849</strain>
    </source>
</reference>
<evidence type="ECO:0000313" key="2">
    <source>
        <dbReference type="EMBL" id="MFC4716936.1"/>
    </source>
</evidence>
<organism evidence="2 3">
    <name type="scientific">Glutamicibacter bergerei</name>
    <dbReference type="NCBI Taxonomy" id="256702"/>
    <lineage>
        <taxon>Bacteria</taxon>
        <taxon>Bacillati</taxon>
        <taxon>Actinomycetota</taxon>
        <taxon>Actinomycetes</taxon>
        <taxon>Micrococcales</taxon>
        <taxon>Micrococcaceae</taxon>
        <taxon>Glutamicibacter</taxon>
    </lineage>
</organism>
<keyword evidence="3" id="KW-1185">Reference proteome</keyword>